<protein>
    <submittedName>
        <fullName evidence="1">WEB family protein</fullName>
    </submittedName>
</protein>
<sequence length="255" mass="28833">MEEVQSLDHDENRKATRIVGHRSDIDTSRPFRSVKEAVAIFGERFLVGDVYSPKPFSFHEKETPFSLSSPVMIRDSSWKYSSPSSRGSSYSHDTTLTYMVKRLEDELEETKAELKLLKVKEFDAQVALASLNIEFQKNILRLSRIESIINTTYSFESALVKDHGEEEMKRDLLETMGSSPSPNLAQVVSVGEEQSLFLGRKEKRKGMRKKAIIPFIGNLFSKKKGLPTTLNNPLYASSPLHSNSKQVFTSPSCSF</sequence>
<reference evidence="1" key="1">
    <citation type="submission" date="2020-06" db="EMBL/GenBank/DDBJ databases">
        <authorList>
            <person name="Li T."/>
            <person name="Hu X."/>
            <person name="Zhang T."/>
            <person name="Song X."/>
            <person name="Zhang H."/>
            <person name="Dai N."/>
            <person name="Sheng W."/>
            <person name="Hou X."/>
            <person name="Wei L."/>
        </authorList>
    </citation>
    <scope>NUCLEOTIDE SEQUENCE</scope>
    <source>
        <strain evidence="1">3651</strain>
        <tissue evidence="1">Leaf</tissue>
    </source>
</reference>
<keyword evidence="2" id="KW-1185">Reference proteome</keyword>
<dbReference type="EMBL" id="JACGWO010000006">
    <property type="protein sequence ID" value="KAK4424410.1"/>
    <property type="molecule type" value="Genomic_DNA"/>
</dbReference>
<reference evidence="1" key="2">
    <citation type="journal article" date="2024" name="Plant">
        <title>Genomic evolution and insights into agronomic trait innovations of Sesamum species.</title>
        <authorList>
            <person name="Miao H."/>
            <person name="Wang L."/>
            <person name="Qu L."/>
            <person name="Liu H."/>
            <person name="Sun Y."/>
            <person name="Le M."/>
            <person name="Wang Q."/>
            <person name="Wei S."/>
            <person name="Zheng Y."/>
            <person name="Lin W."/>
            <person name="Duan Y."/>
            <person name="Cao H."/>
            <person name="Xiong S."/>
            <person name="Wang X."/>
            <person name="Wei L."/>
            <person name="Li C."/>
            <person name="Ma Q."/>
            <person name="Ju M."/>
            <person name="Zhao R."/>
            <person name="Li G."/>
            <person name="Mu C."/>
            <person name="Tian Q."/>
            <person name="Mei H."/>
            <person name="Zhang T."/>
            <person name="Gao T."/>
            <person name="Zhang H."/>
        </authorList>
    </citation>
    <scope>NUCLEOTIDE SEQUENCE</scope>
    <source>
        <strain evidence="1">3651</strain>
    </source>
</reference>
<proteinExistence type="predicted"/>
<name>A0AAE1Y6D1_9LAMI</name>
<accession>A0AAE1Y6D1</accession>
<evidence type="ECO:0000313" key="1">
    <source>
        <dbReference type="EMBL" id="KAK4424410.1"/>
    </source>
</evidence>
<gene>
    <name evidence="1" type="ORF">Salat_1634400</name>
</gene>
<evidence type="ECO:0000313" key="2">
    <source>
        <dbReference type="Proteomes" id="UP001293254"/>
    </source>
</evidence>
<organism evidence="1 2">
    <name type="scientific">Sesamum alatum</name>
    <dbReference type="NCBI Taxonomy" id="300844"/>
    <lineage>
        <taxon>Eukaryota</taxon>
        <taxon>Viridiplantae</taxon>
        <taxon>Streptophyta</taxon>
        <taxon>Embryophyta</taxon>
        <taxon>Tracheophyta</taxon>
        <taxon>Spermatophyta</taxon>
        <taxon>Magnoliopsida</taxon>
        <taxon>eudicotyledons</taxon>
        <taxon>Gunneridae</taxon>
        <taxon>Pentapetalae</taxon>
        <taxon>asterids</taxon>
        <taxon>lamiids</taxon>
        <taxon>Lamiales</taxon>
        <taxon>Pedaliaceae</taxon>
        <taxon>Sesamum</taxon>
    </lineage>
</organism>
<comment type="caution">
    <text evidence="1">The sequence shown here is derived from an EMBL/GenBank/DDBJ whole genome shotgun (WGS) entry which is preliminary data.</text>
</comment>
<dbReference type="Proteomes" id="UP001293254">
    <property type="component" value="Unassembled WGS sequence"/>
</dbReference>
<dbReference type="AlphaFoldDB" id="A0AAE1Y6D1"/>